<gene>
    <name evidence="2" type="ORF">KQI20_03805</name>
</gene>
<dbReference type="RefSeq" id="WP_216568698.1">
    <property type="nucleotide sequence ID" value="NZ_JAHLOQ010000006.1"/>
</dbReference>
<reference evidence="2 3" key="1">
    <citation type="submission" date="2021-06" db="EMBL/GenBank/DDBJ databases">
        <authorList>
            <person name="Sun Q."/>
            <person name="Li D."/>
        </authorList>
    </citation>
    <scope>NUCLEOTIDE SEQUENCE [LARGE SCALE GENOMIC DNA]</scope>
    <source>
        <strain evidence="2 3">N19</strain>
    </source>
</reference>
<name>A0ABS6DUQ0_9FIRM</name>
<dbReference type="InterPro" id="IPR050104">
    <property type="entry name" value="FMN-dep_NADH:Q_OxRdtase_AzoR1"/>
</dbReference>
<proteinExistence type="predicted"/>
<protein>
    <submittedName>
        <fullName evidence="2">Flavodoxin family protein</fullName>
    </submittedName>
</protein>
<organism evidence="2 3">
    <name type="scientific">Intestinibacter bartlettii</name>
    <dbReference type="NCBI Taxonomy" id="261299"/>
    <lineage>
        <taxon>Bacteria</taxon>
        <taxon>Bacillati</taxon>
        <taxon>Bacillota</taxon>
        <taxon>Clostridia</taxon>
        <taxon>Peptostreptococcales</taxon>
        <taxon>Peptostreptococcaceae</taxon>
        <taxon>Intestinibacter</taxon>
    </lineage>
</organism>
<feature type="domain" description="NADPH-dependent FMN reductase-like" evidence="1">
    <location>
        <begin position="1"/>
        <end position="154"/>
    </location>
</feature>
<evidence type="ECO:0000259" key="1">
    <source>
        <dbReference type="Pfam" id="PF03358"/>
    </source>
</evidence>
<dbReference type="InterPro" id="IPR005025">
    <property type="entry name" value="FMN_Rdtase-like_dom"/>
</dbReference>
<dbReference type="Pfam" id="PF03358">
    <property type="entry name" value="FMN_red"/>
    <property type="match status" value="1"/>
</dbReference>
<accession>A0ABS6DUQ0</accession>
<dbReference type="EMBL" id="JAHLOQ010000006">
    <property type="protein sequence ID" value="MBU5335558.1"/>
    <property type="molecule type" value="Genomic_DNA"/>
</dbReference>
<evidence type="ECO:0000313" key="2">
    <source>
        <dbReference type="EMBL" id="MBU5335558.1"/>
    </source>
</evidence>
<dbReference type="PANTHER" id="PTHR43741:SF4">
    <property type="entry name" value="FMN-DEPENDENT NADH:QUINONE OXIDOREDUCTASE"/>
    <property type="match status" value="1"/>
</dbReference>
<dbReference type="Proteomes" id="UP001196301">
    <property type="component" value="Unassembled WGS sequence"/>
</dbReference>
<sequence length="235" mass="26833">MKITVIHGQGHKGITYTMTKTVLEFLTTPNDEINEFFLPKDGPGFCVGCNNCFMKGEEFCPSADKVQPIIKSMEESEIIILDSPNYVMEMSGNMKNLMDHFAYRWITHRPHANMFKKVGLTISSSAGAPPNNTVKSMAKQLKWMGVPKVYKFALISNALNISTISAKKEAELKQKAEKIAAKVKRRAKNPHASLKGKIMFYMFRKMQSSPDAAWNPKDRDWWIEQGWIEKVRPWK</sequence>
<dbReference type="PANTHER" id="PTHR43741">
    <property type="entry name" value="FMN-DEPENDENT NADH-AZOREDUCTASE 1"/>
    <property type="match status" value="1"/>
</dbReference>
<comment type="caution">
    <text evidence="2">The sequence shown here is derived from an EMBL/GenBank/DDBJ whole genome shotgun (WGS) entry which is preliminary data.</text>
</comment>
<evidence type="ECO:0000313" key="3">
    <source>
        <dbReference type="Proteomes" id="UP001196301"/>
    </source>
</evidence>
<keyword evidence="3" id="KW-1185">Reference proteome</keyword>